<organism evidence="2 3">
    <name type="scientific">Terriglobus roseus</name>
    <dbReference type="NCBI Taxonomy" id="392734"/>
    <lineage>
        <taxon>Bacteria</taxon>
        <taxon>Pseudomonadati</taxon>
        <taxon>Acidobacteriota</taxon>
        <taxon>Terriglobia</taxon>
        <taxon>Terriglobales</taxon>
        <taxon>Acidobacteriaceae</taxon>
        <taxon>Terriglobus</taxon>
    </lineage>
</organism>
<dbReference type="Gene3D" id="3.30.1360.180">
    <property type="match status" value="1"/>
</dbReference>
<dbReference type="Gene3D" id="3.40.720.10">
    <property type="entry name" value="Alkaline Phosphatase, subunit A"/>
    <property type="match status" value="1"/>
</dbReference>
<sequence>MFSAFRTLVAASVLALATANLAAQAKHPAYGSAHPMPNLIVDTGGAPNDAHAMKQHYVVLVSLDGFRYDYPKLHGAPHLDDLVKVGATAPDGMLPSYPSLTFPNHWTLVTGLLPEHHGIVRNSFYDPTRDETYQYKDPKTSGDGTWYGGVPLWSLAQKQGMRAATFMWPGSEAEIAGYRPNNYARFEDQLDGHVGIEQVIAWLKLPAEQRPHLITFYMPTADHAGHWYGPDSVQEHEAVHIVDSLMGELRARLNATGLPIDLIIVSDHGMILNDNNWIQWDQYVDLKDTKVVEWSFYPKTDTEAQSLFEQFRAHPDPRFTVYRRKDTPAYLHLRDNPRNGDPVVVPNGPYIAHPHATSPREDLADHGYDVTRMPQMKAFFLATGPDIRKGVKLPSFSNLDVYDFVAKLLDLKPAPNDGTLKPLLPALEK</sequence>
<dbReference type="Pfam" id="PF01663">
    <property type="entry name" value="Phosphodiest"/>
    <property type="match status" value="1"/>
</dbReference>
<dbReference type="CDD" id="cd16018">
    <property type="entry name" value="Enpp"/>
    <property type="match status" value="1"/>
</dbReference>
<dbReference type="SUPFAM" id="SSF53649">
    <property type="entry name" value="Alkaline phosphatase-like"/>
    <property type="match status" value="1"/>
</dbReference>
<feature type="signal peptide" evidence="1">
    <location>
        <begin position="1"/>
        <end position="25"/>
    </location>
</feature>
<dbReference type="GO" id="GO:0016787">
    <property type="term" value="F:hydrolase activity"/>
    <property type="evidence" value="ECO:0007669"/>
    <property type="project" value="UniProtKB-ARBA"/>
</dbReference>
<evidence type="ECO:0000313" key="2">
    <source>
        <dbReference type="EMBL" id="SDF42902.1"/>
    </source>
</evidence>
<proteinExistence type="predicted"/>
<dbReference type="AlphaFoldDB" id="A0A1G7L043"/>
<feature type="chain" id="PRO_5009241739" evidence="1">
    <location>
        <begin position="26"/>
        <end position="429"/>
    </location>
</feature>
<name>A0A1G7L043_9BACT</name>
<keyword evidence="3" id="KW-1185">Reference proteome</keyword>
<dbReference type="InterPro" id="IPR017850">
    <property type="entry name" value="Alkaline_phosphatase_core_sf"/>
</dbReference>
<evidence type="ECO:0000313" key="3">
    <source>
        <dbReference type="Proteomes" id="UP000182427"/>
    </source>
</evidence>
<dbReference type="EMBL" id="LT629690">
    <property type="protein sequence ID" value="SDF42902.1"/>
    <property type="molecule type" value="Genomic_DNA"/>
</dbReference>
<dbReference type="InterPro" id="IPR002591">
    <property type="entry name" value="Phosphodiest/P_Trfase"/>
</dbReference>
<dbReference type="PANTHER" id="PTHR10151">
    <property type="entry name" value="ECTONUCLEOTIDE PYROPHOSPHATASE/PHOSPHODIESTERASE"/>
    <property type="match status" value="1"/>
</dbReference>
<dbReference type="PANTHER" id="PTHR10151:SF120">
    <property type="entry name" value="BIS(5'-ADENOSYL)-TRIPHOSPHATASE"/>
    <property type="match status" value="1"/>
</dbReference>
<protein>
    <submittedName>
        <fullName evidence="2">Alkaline phosphatase D</fullName>
    </submittedName>
</protein>
<accession>A0A1G7L043</accession>
<reference evidence="2 3" key="1">
    <citation type="submission" date="2016-10" db="EMBL/GenBank/DDBJ databases">
        <authorList>
            <person name="de Groot N.N."/>
        </authorList>
    </citation>
    <scope>NUCLEOTIDE SEQUENCE [LARGE SCALE GENOMIC DNA]</scope>
    <source>
        <strain evidence="2 3">GAS232</strain>
    </source>
</reference>
<keyword evidence="1" id="KW-0732">Signal</keyword>
<dbReference type="Proteomes" id="UP000182427">
    <property type="component" value="Chromosome I"/>
</dbReference>
<gene>
    <name evidence="2" type="ORF">SAMN05444167_2381</name>
</gene>
<evidence type="ECO:0000256" key="1">
    <source>
        <dbReference type="SAM" id="SignalP"/>
    </source>
</evidence>
<dbReference type="OrthoDB" id="9779418at2"/>
<dbReference type="RefSeq" id="WP_083345329.1">
    <property type="nucleotide sequence ID" value="NZ_LT629690.1"/>
</dbReference>